<keyword evidence="5" id="KW-1185">Reference proteome</keyword>
<dbReference type="PROSITE" id="PS00893">
    <property type="entry name" value="NUDIX_BOX"/>
    <property type="match status" value="1"/>
</dbReference>
<dbReference type="InterPro" id="IPR051325">
    <property type="entry name" value="Nudix_hydrolase_domain"/>
</dbReference>
<dbReference type="GO" id="GO:0006754">
    <property type="term" value="P:ATP biosynthetic process"/>
    <property type="evidence" value="ECO:0007669"/>
    <property type="project" value="TreeGrafter"/>
</dbReference>
<evidence type="ECO:0000313" key="4">
    <source>
        <dbReference type="EMBL" id="KAF8900424.1"/>
    </source>
</evidence>
<dbReference type="AlphaFoldDB" id="A0A9P5TM53"/>
<dbReference type="PROSITE" id="PS51462">
    <property type="entry name" value="NUDIX"/>
    <property type="match status" value="1"/>
</dbReference>
<evidence type="ECO:0000259" key="3">
    <source>
        <dbReference type="PROSITE" id="PS51462"/>
    </source>
</evidence>
<dbReference type="PANTHER" id="PTHR21340">
    <property type="entry name" value="DIADENOSINE 5,5-P1,P4-TETRAPHOSPHATE PYROPHOSPHOHYDROLASE MUTT"/>
    <property type="match status" value="1"/>
</dbReference>
<dbReference type="Pfam" id="PF00293">
    <property type="entry name" value="NUDIX"/>
    <property type="match status" value="1"/>
</dbReference>
<dbReference type="InterPro" id="IPR015797">
    <property type="entry name" value="NUDIX_hydrolase-like_dom_sf"/>
</dbReference>
<dbReference type="GO" id="GO:0004081">
    <property type="term" value="F:bis(5'-nucleosyl)-tetraphosphatase (asymmetrical) activity"/>
    <property type="evidence" value="ECO:0007669"/>
    <property type="project" value="TreeGrafter"/>
</dbReference>
<feature type="region of interest" description="Disordered" evidence="2">
    <location>
        <begin position="1"/>
        <end position="46"/>
    </location>
</feature>
<reference evidence="4" key="1">
    <citation type="submission" date="2020-11" db="EMBL/GenBank/DDBJ databases">
        <authorList>
            <consortium name="DOE Joint Genome Institute"/>
            <person name="Ahrendt S."/>
            <person name="Riley R."/>
            <person name="Andreopoulos W."/>
            <person name="LaButti K."/>
            <person name="Pangilinan J."/>
            <person name="Ruiz-duenas F.J."/>
            <person name="Barrasa J.M."/>
            <person name="Sanchez-Garcia M."/>
            <person name="Camarero S."/>
            <person name="Miyauchi S."/>
            <person name="Serrano A."/>
            <person name="Linde D."/>
            <person name="Babiker R."/>
            <person name="Drula E."/>
            <person name="Ayuso-Fernandez I."/>
            <person name="Pacheco R."/>
            <person name="Padilla G."/>
            <person name="Ferreira P."/>
            <person name="Barriuso J."/>
            <person name="Kellner H."/>
            <person name="Castanera R."/>
            <person name="Alfaro M."/>
            <person name="Ramirez L."/>
            <person name="Pisabarro A.G."/>
            <person name="Kuo A."/>
            <person name="Tritt A."/>
            <person name="Lipzen A."/>
            <person name="He G."/>
            <person name="Yan M."/>
            <person name="Ng V."/>
            <person name="Cullen D."/>
            <person name="Martin F."/>
            <person name="Rosso M.-N."/>
            <person name="Henrissat B."/>
            <person name="Hibbett D."/>
            <person name="Martinez A.T."/>
            <person name="Grigoriev I.V."/>
        </authorList>
    </citation>
    <scope>NUCLEOTIDE SEQUENCE</scope>
    <source>
        <strain evidence="4">AH 44721</strain>
    </source>
</reference>
<evidence type="ECO:0000256" key="1">
    <source>
        <dbReference type="ARBA" id="ARBA00022801"/>
    </source>
</evidence>
<evidence type="ECO:0000256" key="2">
    <source>
        <dbReference type="SAM" id="MobiDB-lite"/>
    </source>
</evidence>
<dbReference type="OrthoDB" id="276276at2759"/>
<name>A0A9P5TM53_GYMJU</name>
<dbReference type="Proteomes" id="UP000724874">
    <property type="component" value="Unassembled WGS sequence"/>
</dbReference>
<dbReference type="CDD" id="cd02883">
    <property type="entry name" value="NUDIX_Hydrolase"/>
    <property type="match status" value="1"/>
</dbReference>
<keyword evidence="1" id="KW-0378">Hydrolase</keyword>
<sequence length="230" mass="26506">MNPFSVFRSQSQRQQARQSTLQPLPKSPPLRPTRSRFSEYSTPGVENSAWSSHDFMLGAGMVLIQRNTHKIVMVYETKEKYWFFPRGRKDVGESLEQTALREAYEESGYRAEFLPLLNPTRQPTAPNTQYHELNTEPIFMTIASWSPKTRNGRVYDNGGEYLTTWYVGEIPEDAVHETGTGMPDEQNFQSDLLTYEQASKCVCGQENLVLQYAWNTYCNTLRTLARPSRI</sequence>
<evidence type="ECO:0000313" key="5">
    <source>
        <dbReference type="Proteomes" id="UP000724874"/>
    </source>
</evidence>
<comment type="caution">
    <text evidence="4">The sequence shown here is derived from an EMBL/GenBank/DDBJ whole genome shotgun (WGS) entry which is preliminary data.</text>
</comment>
<dbReference type="EMBL" id="JADNYJ010000047">
    <property type="protein sequence ID" value="KAF8900424.1"/>
    <property type="molecule type" value="Genomic_DNA"/>
</dbReference>
<dbReference type="PANTHER" id="PTHR21340:SF0">
    <property type="entry name" value="BIS(5'-NUCLEOSYL)-TETRAPHOSPHATASE [ASYMMETRICAL]"/>
    <property type="match status" value="1"/>
</dbReference>
<dbReference type="GO" id="GO:0006167">
    <property type="term" value="P:AMP biosynthetic process"/>
    <property type="evidence" value="ECO:0007669"/>
    <property type="project" value="TreeGrafter"/>
</dbReference>
<gene>
    <name evidence="4" type="ORF">CPB84DRAFT_1815380</name>
</gene>
<feature type="domain" description="Nudix hydrolase" evidence="3">
    <location>
        <begin position="54"/>
        <end position="217"/>
    </location>
</feature>
<organism evidence="4 5">
    <name type="scientific">Gymnopilus junonius</name>
    <name type="common">Spectacular rustgill mushroom</name>
    <name type="synonym">Gymnopilus spectabilis subsp. junonius</name>
    <dbReference type="NCBI Taxonomy" id="109634"/>
    <lineage>
        <taxon>Eukaryota</taxon>
        <taxon>Fungi</taxon>
        <taxon>Dikarya</taxon>
        <taxon>Basidiomycota</taxon>
        <taxon>Agaricomycotina</taxon>
        <taxon>Agaricomycetes</taxon>
        <taxon>Agaricomycetidae</taxon>
        <taxon>Agaricales</taxon>
        <taxon>Agaricineae</taxon>
        <taxon>Hymenogastraceae</taxon>
        <taxon>Gymnopilus</taxon>
    </lineage>
</organism>
<dbReference type="InterPro" id="IPR000086">
    <property type="entry name" value="NUDIX_hydrolase_dom"/>
</dbReference>
<dbReference type="InterPro" id="IPR020084">
    <property type="entry name" value="NUDIX_hydrolase_CS"/>
</dbReference>
<dbReference type="Gene3D" id="3.90.79.10">
    <property type="entry name" value="Nucleoside Triphosphate Pyrophosphohydrolase"/>
    <property type="match status" value="1"/>
</dbReference>
<protein>
    <recommendedName>
        <fullName evidence="3">Nudix hydrolase domain-containing protein</fullName>
    </recommendedName>
</protein>
<feature type="compositionally biased region" description="Low complexity" evidence="2">
    <location>
        <begin position="8"/>
        <end position="19"/>
    </location>
</feature>
<accession>A0A9P5TM53</accession>
<dbReference type="SUPFAM" id="SSF55811">
    <property type="entry name" value="Nudix"/>
    <property type="match status" value="1"/>
</dbReference>
<proteinExistence type="predicted"/>